<proteinExistence type="predicted"/>
<sequence>MRSHLVTKDAVTEDALDWFIRGFTARDLAEPLLSVDEGAAIATAQQLVVSRSANVLGFRRDGLIAQWITAADLNTILDLHNCAEFASAKVVAADAPLSDVVCLLNSEERLFVRTFGQVAGVIPRAAIEKPPLRMWLFGLITISEQRVTYLIDELFPGETWLDQLSAGRLAKARELQALRQSRGQRPSLLDCLQFADKGQIVARNERLRERTRFHSRSEVERFVQALQDLRNNLAHAQDISGNWDVICELAAKVHRIICGPSGVAADGR</sequence>
<keyword evidence="2" id="KW-1185">Reference proteome</keyword>
<evidence type="ECO:0000313" key="1">
    <source>
        <dbReference type="EMBL" id="QDU26757.1"/>
    </source>
</evidence>
<dbReference type="KEGG" id="aagg:ETAA8_18380"/>
<accession>A0A517Y936</accession>
<dbReference type="Proteomes" id="UP000315017">
    <property type="component" value="Chromosome"/>
</dbReference>
<evidence type="ECO:0000313" key="2">
    <source>
        <dbReference type="Proteomes" id="UP000315017"/>
    </source>
</evidence>
<dbReference type="OrthoDB" id="187317at2"/>
<protein>
    <recommendedName>
        <fullName evidence="3">CBS domain-containing protein</fullName>
    </recommendedName>
</protein>
<reference evidence="1 2" key="1">
    <citation type="submission" date="2019-02" db="EMBL/GenBank/DDBJ databases">
        <title>Deep-cultivation of Planctomycetes and their phenomic and genomic characterization uncovers novel biology.</title>
        <authorList>
            <person name="Wiegand S."/>
            <person name="Jogler M."/>
            <person name="Boedeker C."/>
            <person name="Pinto D."/>
            <person name="Vollmers J."/>
            <person name="Rivas-Marin E."/>
            <person name="Kohn T."/>
            <person name="Peeters S.H."/>
            <person name="Heuer A."/>
            <person name="Rast P."/>
            <person name="Oberbeckmann S."/>
            <person name="Bunk B."/>
            <person name="Jeske O."/>
            <person name="Meyerdierks A."/>
            <person name="Storesund J.E."/>
            <person name="Kallscheuer N."/>
            <person name="Luecker S."/>
            <person name="Lage O.M."/>
            <person name="Pohl T."/>
            <person name="Merkel B.J."/>
            <person name="Hornburger P."/>
            <person name="Mueller R.-W."/>
            <person name="Bruemmer F."/>
            <person name="Labrenz M."/>
            <person name="Spormann A.M."/>
            <person name="Op den Camp H."/>
            <person name="Overmann J."/>
            <person name="Amann R."/>
            <person name="Jetten M.S.M."/>
            <person name="Mascher T."/>
            <person name="Medema M.H."/>
            <person name="Devos D.P."/>
            <person name="Kaster A.-K."/>
            <person name="Ovreas L."/>
            <person name="Rohde M."/>
            <person name="Galperin M.Y."/>
            <person name="Jogler C."/>
        </authorList>
    </citation>
    <scope>NUCLEOTIDE SEQUENCE [LARGE SCALE GENOMIC DNA]</scope>
    <source>
        <strain evidence="1 2">ETA_A8</strain>
    </source>
</reference>
<dbReference type="EMBL" id="CP036274">
    <property type="protein sequence ID" value="QDU26757.1"/>
    <property type="molecule type" value="Genomic_DNA"/>
</dbReference>
<name>A0A517Y936_9BACT</name>
<evidence type="ECO:0008006" key="3">
    <source>
        <dbReference type="Google" id="ProtNLM"/>
    </source>
</evidence>
<dbReference type="RefSeq" id="WP_145087577.1">
    <property type="nucleotide sequence ID" value="NZ_CP036274.1"/>
</dbReference>
<gene>
    <name evidence="1" type="ORF">ETAA8_18380</name>
</gene>
<organism evidence="1 2">
    <name type="scientific">Anatilimnocola aggregata</name>
    <dbReference type="NCBI Taxonomy" id="2528021"/>
    <lineage>
        <taxon>Bacteria</taxon>
        <taxon>Pseudomonadati</taxon>
        <taxon>Planctomycetota</taxon>
        <taxon>Planctomycetia</taxon>
        <taxon>Pirellulales</taxon>
        <taxon>Pirellulaceae</taxon>
        <taxon>Anatilimnocola</taxon>
    </lineage>
</organism>
<dbReference type="AlphaFoldDB" id="A0A517Y936"/>